<keyword evidence="4" id="KW-1185">Reference proteome</keyword>
<evidence type="ECO:0000256" key="1">
    <source>
        <dbReference type="SAM" id="Coils"/>
    </source>
</evidence>
<feature type="transmembrane region" description="Helical" evidence="2">
    <location>
        <begin position="81"/>
        <end position="101"/>
    </location>
</feature>
<dbReference type="OrthoDB" id="978166at2"/>
<dbReference type="STRING" id="1028.SAMN05661096_02695"/>
<evidence type="ECO:0000313" key="3">
    <source>
        <dbReference type="EMBL" id="SMG39886.1"/>
    </source>
</evidence>
<dbReference type="EMBL" id="FXAW01000005">
    <property type="protein sequence ID" value="SMG39886.1"/>
    <property type="molecule type" value="Genomic_DNA"/>
</dbReference>
<dbReference type="Proteomes" id="UP000193804">
    <property type="component" value="Unassembled WGS sequence"/>
</dbReference>
<dbReference type="AlphaFoldDB" id="A0A1X7KFU3"/>
<evidence type="ECO:0000313" key="4">
    <source>
        <dbReference type="Proteomes" id="UP000193804"/>
    </source>
</evidence>
<keyword evidence="2" id="KW-0472">Membrane</keyword>
<keyword evidence="2" id="KW-1133">Transmembrane helix</keyword>
<evidence type="ECO:0008006" key="5">
    <source>
        <dbReference type="Google" id="ProtNLM"/>
    </source>
</evidence>
<feature type="coiled-coil region" evidence="1">
    <location>
        <begin position="137"/>
        <end position="172"/>
    </location>
</feature>
<keyword evidence="2" id="KW-0812">Transmembrane</keyword>
<sequence length="257" mass="30230">MKTEDWKAKLMDYLYDELNSTEKKAFEEELARNPELKEELNSFRTSKDVMENWEDEKVSAPPFFNVQQSEERNSSQNGLKWFLSIAASLLILMVAAKFTGLEVSNKGGEFRIALGQQMQTENQLKKNDIEQMVSNALANYEEKIDTEREGNRQELEKYLAQQSQQNKQLINRYMANLQESNVDMMQTYWKESNEQQQVYTEKLLTNFAGYIEEQRKEDMDYLFAKMELMESDKDLFKIETGQMINSLASNQQEEQAY</sequence>
<reference evidence="4" key="1">
    <citation type="submission" date="2017-04" db="EMBL/GenBank/DDBJ databases">
        <authorList>
            <person name="Varghese N."/>
            <person name="Submissions S."/>
        </authorList>
    </citation>
    <scope>NUCLEOTIDE SEQUENCE [LARGE SCALE GENOMIC DNA]</scope>
    <source>
        <strain evidence="4">DSM 4125</strain>
    </source>
</reference>
<keyword evidence="1" id="KW-0175">Coiled coil</keyword>
<organism evidence="3 4">
    <name type="scientific">Marivirga sericea</name>
    <dbReference type="NCBI Taxonomy" id="1028"/>
    <lineage>
        <taxon>Bacteria</taxon>
        <taxon>Pseudomonadati</taxon>
        <taxon>Bacteroidota</taxon>
        <taxon>Cytophagia</taxon>
        <taxon>Cytophagales</taxon>
        <taxon>Marivirgaceae</taxon>
        <taxon>Marivirga</taxon>
    </lineage>
</organism>
<gene>
    <name evidence="3" type="ORF">SAMN05661096_02695</name>
</gene>
<accession>A0A1X7KFU3</accession>
<proteinExistence type="predicted"/>
<name>A0A1X7KFU3_9BACT</name>
<evidence type="ECO:0000256" key="2">
    <source>
        <dbReference type="SAM" id="Phobius"/>
    </source>
</evidence>
<dbReference type="RefSeq" id="WP_085517859.1">
    <property type="nucleotide sequence ID" value="NZ_FXAW01000005.1"/>
</dbReference>
<protein>
    <recommendedName>
        <fullName evidence="5">Zinc-finger</fullName>
    </recommendedName>
</protein>